<dbReference type="Gene3D" id="1.20.1250.20">
    <property type="entry name" value="MFS general substrate transporter like domains"/>
    <property type="match status" value="1"/>
</dbReference>
<dbReference type="Proteomes" id="UP001153620">
    <property type="component" value="Chromosome 2"/>
</dbReference>
<comment type="similarity">
    <text evidence="2">Belongs to the major facilitator superfamily. Proton-dependent oligopeptide transporter (POT/PTR) (TC 2.A.17) family.</text>
</comment>
<evidence type="ECO:0000256" key="3">
    <source>
        <dbReference type="ARBA" id="ARBA00022692"/>
    </source>
</evidence>
<keyword evidence="4" id="KW-0571">Peptide transport</keyword>
<dbReference type="SUPFAM" id="SSF103473">
    <property type="entry name" value="MFS general substrate transporter"/>
    <property type="match status" value="1"/>
</dbReference>
<dbReference type="AlphaFoldDB" id="A0A9N9RW70"/>
<dbReference type="EMBL" id="OU895878">
    <property type="protein sequence ID" value="CAG9803668.1"/>
    <property type="molecule type" value="Genomic_DNA"/>
</dbReference>
<dbReference type="InterPro" id="IPR000109">
    <property type="entry name" value="POT_fam"/>
</dbReference>
<reference evidence="8" key="1">
    <citation type="submission" date="2022-01" db="EMBL/GenBank/DDBJ databases">
        <authorList>
            <person name="King R."/>
        </authorList>
    </citation>
    <scope>NUCLEOTIDE SEQUENCE</scope>
</reference>
<reference evidence="8" key="2">
    <citation type="submission" date="2022-10" db="EMBL/GenBank/DDBJ databases">
        <authorList>
            <consortium name="ENA_rothamsted_submissions"/>
            <consortium name="culmorum"/>
            <person name="King R."/>
        </authorList>
    </citation>
    <scope>NUCLEOTIDE SEQUENCE</scope>
</reference>
<dbReference type="GO" id="GO:0015833">
    <property type="term" value="P:peptide transport"/>
    <property type="evidence" value="ECO:0007669"/>
    <property type="project" value="UniProtKB-KW"/>
</dbReference>
<comment type="subcellular location">
    <subcellularLocation>
        <location evidence="1">Membrane</location>
        <topology evidence="1">Multi-pass membrane protein</topology>
    </subcellularLocation>
</comment>
<dbReference type="InterPro" id="IPR036259">
    <property type="entry name" value="MFS_trans_sf"/>
</dbReference>
<proteinExistence type="inferred from homology"/>
<dbReference type="GO" id="GO:0022857">
    <property type="term" value="F:transmembrane transporter activity"/>
    <property type="evidence" value="ECO:0007669"/>
    <property type="project" value="InterPro"/>
</dbReference>
<name>A0A9N9RW70_9DIPT</name>
<feature type="transmembrane region" description="Helical" evidence="7">
    <location>
        <begin position="192"/>
        <end position="211"/>
    </location>
</feature>
<protein>
    <submittedName>
        <fullName evidence="8">Uncharacterized protein</fullName>
    </submittedName>
</protein>
<gene>
    <name evidence="8" type="ORF">CHIRRI_LOCUS6567</name>
</gene>
<dbReference type="PANTHER" id="PTHR11654">
    <property type="entry name" value="OLIGOPEPTIDE TRANSPORTER-RELATED"/>
    <property type="match status" value="1"/>
</dbReference>
<dbReference type="GO" id="GO:0016020">
    <property type="term" value="C:membrane"/>
    <property type="evidence" value="ECO:0007669"/>
    <property type="project" value="UniProtKB-SubCell"/>
</dbReference>
<keyword evidence="6 7" id="KW-0472">Membrane</keyword>
<evidence type="ECO:0000256" key="4">
    <source>
        <dbReference type="ARBA" id="ARBA00022856"/>
    </source>
</evidence>
<dbReference type="Pfam" id="PF00854">
    <property type="entry name" value="PTR2"/>
    <property type="match status" value="1"/>
</dbReference>
<keyword evidence="9" id="KW-1185">Reference proteome</keyword>
<keyword evidence="5 7" id="KW-1133">Transmembrane helix</keyword>
<organism evidence="8 9">
    <name type="scientific">Chironomus riparius</name>
    <dbReference type="NCBI Taxonomy" id="315576"/>
    <lineage>
        <taxon>Eukaryota</taxon>
        <taxon>Metazoa</taxon>
        <taxon>Ecdysozoa</taxon>
        <taxon>Arthropoda</taxon>
        <taxon>Hexapoda</taxon>
        <taxon>Insecta</taxon>
        <taxon>Pterygota</taxon>
        <taxon>Neoptera</taxon>
        <taxon>Endopterygota</taxon>
        <taxon>Diptera</taxon>
        <taxon>Nematocera</taxon>
        <taxon>Chironomoidea</taxon>
        <taxon>Chironomidae</taxon>
        <taxon>Chironominae</taxon>
        <taxon>Chironomus</taxon>
    </lineage>
</organism>
<evidence type="ECO:0000313" key="8">
    <source>
        <dbReference type="EMBL" id="CAG9803668.1"/>
    </source>
</evidence>
<feature type="transmembrane region" description="Helical" evidence="7">
    <location>
        <begin position="414"/>
        <end position="434"/>
    </location>
</feature>
<feature type="transmembrane region" description="Helical" evidence="7">
    <location>
        <begin position="446"/>
        <end position="465"/>
    </location>
</feature>
<evidence type="ECO:0000313" key="9">
    <source>
        <dbReference type="Proteomes" id="UP001153620"/>
    </source>
</evidence>
<feature type="transmembrane region" description="Helical" evidence="7">
    <location>
        <begin position="346"/>
        <end position="367"/>
    </location>
</feature>
<feature type="transmembrane region" description="Helical" evidence="7">
    <location>
        <begin position="379"/>
        <end position="402"/>
    </location>
</feature>
<evidence type="ECO:0000256" key="6">
    <source>
        <dbReference type="ARBA" id="ARBA00023136"/>
    </source>
</evidence>
<evidence type="ECO:0000256" key="1">
    <source>
        <dbReference type="ARBA" id="ARBA00004141"/>
    </source>
</evidence>
<evidence type="ECO:0000256" key="7">
    <source>
        <dbReference type="SAM" id="Phobius"/>
    </source>
</evidence>
<evidence type="ECO:0000256" key="2">
    <source>
        <dbReference type="ARBA" id="ARBA00005982"/>
    </source>
</evidence>
<sequence>MMVPINASVEMKRKFPKSIPFILVLCLLERVSSIGSNSILLLYLHHKLEFDQSTSTALYHTNEFLTFFFPIIGAVIAESYLGIFKTLLASSLLFCIGTGIVAIGAIELLHLPAVPLTFLGLFMAVFGIGCLRGNITAFGGNQYKLPEESQIFQLFFSLQIMFVKGGALMSRIFSPVVRQDIKCFGANDCYPLAFGLTLVTMFLAFLITLAGKPFYVHRPVSENIFMEVCGCAFYSLKKKMSRGNEEKKSHWLEYAEDKYEPQLIEDTKKVFKILKVFIPVPIFWSVYMQQSSRWIFQATRTDGDLGFYTIKPDQMIALNPISSITLIPVCNYVFYPLLSKINLGGLLARITIGGYICFTAFCISTVVEGIIQEHRISMLWLAPQWILVALSENFFMVSVMNFAYTEGPARMKSVMTACVYTTIAIGNIFVTLISGSKIFSNQVHEFIFFLTILFFAMILFAILAMNFRKSQSKERDDVEN</sequence>
<dbReference type="OrthoDB" id="7785950at2759"/>
<accession>A0A9N9RW70</accession>
<evidence type="ECO:0000256" key="5">
    <source>
        <dbReference type="ARBA" id="ARBA00022989"/>
    </source>
</evidence>
<feature type="transmembrane region" description="Helical" evidence="7">
    <location>
        <begin position="21"/>
        <end position="44"/>
    </location>
</feature>
<feature type="transmembrane region" description="Helical" evidence="7">
    <location>
        <begin position="112"/>
        <end position="131"/>
    </location>
</feature>
<feature type="transmembrane region" description="Helical" evidence="7">
    <location>
        <begin position="64"/>
        <end position="81"/>
    </location>
</feature>
<feature type="transmembrane region" description="Helical" evidence="7">
    <location>
        <begin position="88"/>
        <end position="106"/>
    </location>
</feature>
<keyword evidence="4" id="KW-0813">Transport</keyword>
<feature type="transmembrane region" description="Helical" evidence="7">
    <location>
        <begin position="316"/>
        <end position="334"/>
    </location>
</feature>
<keyword evidence="4" id="KW-0653">Protein transport</keyword>
<keyword evidence="3 7" id="KW-0812">Transmembrane</keyword>